<dbReference type="Pfam" id="PF06741">
    <property type="entry name" value="LsmAD"/>
    <property type="match status" value="1"/>
</dbReference>
<dbReference type="InterPro" id="IPR009604">
    <property type="entry name" value="LsmAD_domain"/>
</dbReference>
<dbReference type="PANTHER" id="PTHR12854">
    <property type="entry name" value="ATAXIN 2-RELATED"/>
    <property type="match status" value="1"/>
</dbReference>
<gene>
    <name evidence="3" type="ORF">NERG_00318</name>
</gene>
<dbReference type="InterPro" id="IPR045117">
    <property type="entry name" value="ATXN2-like"/>
</dbReference>
<dbReference type="STRING" id="944018.H8Z9P7"/>
<feature type="compositionally biased region" description="Basic and acidic residues" evidence="1">
    <location>
        <begin position="280"/>
        <end position="302"/>
    </location>
</feature>
<evidence type="ECO:0000259" key="2">
    <source>
        <dbReference type="SMART" id="SM01272"/>
    </source>
</evidence>
<protein>
    <recommendedName>
        <fullName evidence="2">LsmAD domain-containing protein</fullName>
    </recommendedName>
</protein>
<organism evidence="3">
    <name type="scientific">Nematocida ausubeli (strain ATCC PRA-371 / ERTm2)</name>
    <name type="common">Nematode killer fungus</name>
    <dbReference type="NCBI Taxonomy" id="1913371"/>
    <lineage>
        <taxon>Eukaryota</taxon>
        <taxon>Fungi</taxon>
        <taxon>Fungi incertae sedis</taxon>
        <taxon>Microsporidia</taxon>
        <taxon>Nematocida</taxon>
    </lineage>
</organism>
<dbReference type="SMART" id="SM01272">
    <property type="entry name" value="LsmAD"/>
    <property type="match status" value="1"/>
</dbReference>
<evidence type="ECO:0000256" key="1">
    <source>
        <dbReference type="SAM" id="MobiDB-lite"/>
    </source>
</evidence>
<dbReference type="GO" id="GO:0034063">
    <property type="term" value="P:stress granule assembly"/>
    <property type="evidence" value="ECO:0007669"/>
    <property type="project" value="TreeGrafter"/>
</dbReference>
<proteinExistence type="predicted"/>
<feature type="compositionally biased region" description="Basic and acidic residues" evidence="1">
    <location>
        <begin position="8"/>
        <end position="27"/>
    </location>
</feature>
<dbReference type="AlphaFoldDB" id="H8Z9P7"/>
<feature type="region of interest" description="Disordered" evidence="1">
    <location>
        <begin position="276"/>
        <end position="314"/>
    </location>
</feature>
<dbReference type="GO" id="GO:0010494">
    <property type="term" value="C:cytoplasmic stress granule"/>
    <property type="evidence" value="ECO:0007669"/>
    <property type="project" value="TreeGrafter"/>
</dbReference>
<feature type="region of interest" description="Disordered" evidence="1">
    <location>
        <begin position="1"/>
        <end position="27"/>
    </location>
</feature>
<sequence>MFTKHMNLHKEDSKVKKTFDQDRKRKDKVKNDKAFRLHSDIKKGDFYKVILHNNECRTGRLVDMTDKEIRFSEYTESDSTVAYEYTHKIEDIASLEPMILSLRKESSNIKNNVVIVTMRTGTTGYGELQKETKDCLVLNNFVFFSDAYIPYDITIKKVLIRDYLKLSVPVSEPIDSEKLEKSFQIDSEVGKKRFGKAKELQSFYASGEAPQKEAISKSHNGKEVWNQFEANEKLFGMKATFDESVYTTVLDKNSKEYKKYAYEAECIARRIDNPTSSNLHMEEERGRISNAGEDEKSMDLHSLDMTPAEIQKRS</sequence>
<dbReference type="EMBL" id="JH604633">
    <property type="protein sequence ID" value="EHY66678.1"/>
    <property type="molecule type" value="Genomic_DNA"/>
</dbReference>
<accession>H8Z9P7</accession>
<dbReference type="HOGENOM" id="CLU_885936_0_0_1"/>
<name>H8Z9P7_NEMA1</name>
<evidence type="ECO:0000313" key="3">
    <source>
        <dbReference type="EMBL" id="EHY66678.1"/>
    </source>
</evidence>
<feature type="domain" description="LsmAD" evidence="2">
    <location>
        <begin position="235"/>
        <end position="297"/>
    </location>
</feature>
<dbReference type="Proteomes" id="UP000005622">
    <property type="component" value="Unassembled WGS sequence"/>
</dbReference>
<dbReference type="GO" id="GO:0003729">
    <property type="term" value="F:mRNA binding"/>
    <property type="evidence" value="ECO:0007669"/>
    <property type="project" value="TreeGrafter"/>
</dbReference>
<dbReference type="PANTHER" id="PTHR12854:SF7">
    <property type="entry name" value="ATAXIN-2 HOMOLOG"/>
    <property type="match status" value="1"/>
</dbReference>
<reference evidence="3" key="1">
    <citation type="submission" date="2011-03" db="EMBL/GenBank/DDBJ databases">
        <title>The Genome Sequence of Nematocida sp1 strain ERTm2.</title>
        <authorList>
            <consortium name="The Broad Institute Genome Sequencing Platform"/>
            <consortium name="The Broad Institute Genome Sequencing Center for Infectious Disease"/>
            <person name="Cuomo C."/>
            <person name="Troemel E."/>
            <person name="Young S.K."/>
            <person name="Zeng Q."/>
            <person name="Gargeya S."/>
            <person name="Fitzgerald M."/>
            <person name="Haas B."/>
            <person name="Abouelleil A."/>
            <person name="Alvarado L."/>
            <person name="Arachchi H.M."/>
            <person name="Berlin A."/>
            <person name="Brown A."/>
            <person name="Chapman S.B."/>
            <person name="Chen Z."/>
            <person name="Dunbar C."/>
            <person name="Freedman E."/>
            <person name="Gearin G."/>
            <person name="Gellesch M."/>
            <person name="Goldberg J."/>
            <person name="Griggs A."/>
            <person name="Gujja S."/>
            <person name="Heilman E.R."/>
            <person name="Heiman D."/>
            <person name="Howarth C."/>
            <person name="Larson L."/>
            <person name="Lui A."/>
            <person name="MacDonald P.J.P."/>
            <person name="Mehta T."/>
            <person name="Montmayeur A."/>
            <person name="Murphy C."/>
            <person name="Neiman D."/>
            <person name="Pearson M."/>
            <person name="Priest M."/>
            <person name="Roberts A."/>
            <person name="Saif S."/>
            <person name="Shea T."/>
            <person name="Shenoy N."/>
            <person name="Sisk P."/>
            <person name="Stolte C."/>
            <person name="Sykes S."/>
            <person name="White J."/>
            <person name="Yandava C."/>
            <person name="Wortman J."/>
            <person name="Nusbaum C."/>
            <person name="Birren B."/>
        </authorList>
    </citation>
    <scope>NUCLEOTIDE SEQUENCE</scope>
    <source>
        <strain evidence="3">ERTm2</strain>
    </source>
</reference>